<evidence type="ECO:0000256" key="4">
    <source>
        <dbReference type="ARBA" id="ARBA00022989"/>
    </source>
</evidence>
<dbReference type="EMBL" id="QGNW01000345">
    <property type="protein sequence ID" value="RVW75581.1"/>
    <property type="molecule type" value="Genomic_DNA"/>
</dbReference>
<dbReference type="InterPro" id="IPR028144">
    <property type="entry name" value="CYSTM_dom"/>
</dbReference>
<organism evidence="7 8">
    <name type="scientific">Vitis vinifera</name>
    <name type="common">Grape</name>
    <dbReference type="NCBI Taxonomy" id="29760"/>
    <lineage>
        <taxon>Eukaryota</taxon>
        <taxon>Viridiplantae</taxon>
        <taxon>Streptophyta</taxon>
        <taxon>Embryophyta</taxon>
        <taxon>Tracheophyta</taxon>
        <taxon>Spermatophyta</taxon>
        <taxon>Magnoliopsida</taxon>
        <taxon>eudicotyledons</taxon>
        <taxon>Gunneridae</taxon>
        <taxon>Pentapetalae</taxon>
        <taxon>rosids</taxon>
        <taxon>Vitales</taxon>
        <taxon>Vitaceae</taxon>
        <taxon>Viteae</taxon>
        <taxon>Vitis</taxon>
    </lineage>
</organism>
<dbReference type="PANTHER" id="PTHR31568:SF122">
    <property type="entry name" value="PROTEIN CYSTEINE-RICH TRANSMEMBRANE MODULE 9"/>
    <property type="match status" value="1"/>
</dbReference>
<accession>A0A438GTQ1</accession>
<comment type="caution">
    <text evidence="7">The sequence shown here is derived from an EMBL/GenBank/DDBJ whole genome shotgun (WGS) entry which is preliminary data.</text>
</comment>
<dbReference type="InterPro" id="IPR044850">
    <property type="entry name" value="WIH1-like"/>
</dbReference>
<keyword evidence="3" id="KW-0812">Transmembrane</keyword>
<dbReference type="Pfam" id="PF12734">
    <property type="entry name" value="CYSTM"/>
    <property type="match status" value="1"/>
</dbReference>
<comment type="similarity">
    <text evidence="2">Belongs to the CYSTM1 family.</text>
</comment>
<evidence type="ECO:0000256" key="1">
    <source>
        <dbReference type="ARBA" id="ARBA00004167"/>
    </source>
</evidence>
<evidence type="ECO:0000259" key="6">
    <source>
        <dbReference type="Pfam" id="PF12734"/>
    </source>
</evidence>
<protein>
    <recommendedName>
        <fullName evidence="6">Cysteine-rich transmembrane domain-containing protein</fullName>
    </recommendedName>
</protein>
<dbReference type="GO" id="GO:0005886">
    <property type="term" value="C:plasma membrane"/>
    <property type="evidence" value="ECO:0007669"/>
    <property type="project" value="InterPro"/>
</dbReference>
<dbReference type="PANTHER" id="PTHR31568">
    <property type="entry name" value="RCG49325, ISOFORM CRA_A"/>
    <property type="match status" value="1"/>
</dbReference>
<dbReference type="AlphaFoldDB" id="A0A438GTQ1"/>
<evidence type="ECO:0000313" key="7">
    <source>
        <dbReference type="EMBL" id="RVW75581.1"/>
    </source>
</evidence>
<reference evidence="7 8" key="1">
    <citation type="journal article" date="2018" name="PLoS Genet.">
        <title>Population sequencing reveals clonal diversity and ancestral inbreeding in the grapevine cultivar Chardonnay.</title>
        <authorList>
            <person name="Roach M.J."/>
            <person name="Johnson D.L."/>
            <person name="Bohlmann J."/>
            <person name="van Vuuren H.J."/>
            <person name="Jones S.J."/>
            <person name="Pretorius I.S."/>
            <person name="Schmidt S.A."/>
            <person name="Borneman A.R."/>
        </authorList>
    </citation>
    <scope>NUCLEOTIDE SEQUENCE [LARGE SCALE GENOMIC DNA]</scope>
    <source>
        <strain evidence="8">cv. Chardonnay</strain>
        <tissue evidence="7">Leaf</tissue>
    </source>
</reference>
<evidence type="ECO:0000256" key="2">
    <source>
        <dbReference type="ARBA" id="ARBA00009444"/>
    </source>
</evidence>
<evidence type="ECO:0000313" key="8">
    <source>
        <dbReference type="Proteomes" id="UP000288805"/>
    </source>
</evidence>
<feature type="domain" description="Cysteine-rich transmembrane" evidence="6">
    <location>
        <begin position="115"/>
        <end position="153"/>
    </location>
</feature>
<keyword evidence="4" id="KW-1133">Transmembrane helix</keyword>
<dbReference type="Proteomes" id="UP000288805">
    <property type="component" value="Unassembled WGS sequence"/>
</dbReference>
<evidence type="ECO:0000256" key="3">
    <source>
        <dbReference type="ARBA" id="ARBA00022692"/>
    </source>
</evidence>
<comment type="subcellular location">
    <subcellularLocation>
        <location evidence="1">Membrane</location>
        <topology evidence="1">Single-pass membrane protein</topology>
    </subcellularLocation>
</comment>
<name>A0A438GTQ1_VITVI</name>
<gene>
    <name evidence="7" type="ORF">CK203_056448</name>
</gene>
<evidence type="ECO:0000256" key="5">
    <source>
        <dbReference type="ARBA" id="ARBA00023136"/>
    </source>
</evidence>
<keyword evidence="5" id="KW-0472">Membrane</keyword>
<proteinExistence type="inferred from homology"/>
<sequence>MGDGRFLWQPMQALVNFVQTPPHASATYTYPISFNSPSSPLCLFSSSAPQSHLYQALMSHHQGPVTAYPPPSHVYPPPTPYPPPGQVYPPPPSWEGQHQVIYVAAPPPVGYPMGDGEGHPQNHRPVETKSRGDGFWKGCAAALCCCCVLDCCF</sequence>